<organism evidence="1 2">
    <name type="scientific">Microscilla marina ATCC 23134</name>
    <dbReference type="NCBI Taxonomy" id="313606"/>
    <lineage>
        <taxon>Bacteria</taxon>
        <taxon>Pseudomonadati</taxon>
        <taxon>Bacteroidota</taxon>
        <taxon>Cytophagia</taxon>
        <taxon>Cytophagales</taxon>
        <taxon>Microscillaceae</taxon>
        <taxon>Microscilla</taxon>
    </lineage>
</organism>
<dbReference type="AlphaFoldDB" id="A1ZRR7"/>
<name>A1ZRR7_MICM2</name>
<dbReference type="EMBL" id="AAWS01000028">
    <property type="protein sequence ID" value="EAY26972.1"/>
    <property type="molecule type" value="Genomic_DNA"/>
</dbReference>
<protein>
    <submittedName>
        <fullName evidence="1">Uncharacterized protein</fullName>
    </submittedName>
</protein>
<gene>
    <name evidence="1" type="ORF">M23134_03624</name>
</gene>
<evidence type="ECO:0000313" key="1">
    <source>
        <dbReference type="EMBL" id="EAY26972.1"/>
    </source>
</evidence>
<comment type="caution">
    <text evidence="1">The sequence shown here is derived from an EMBL/GenBank/DDBJ whole genome shotgun (WGS) entry which is preliminary data.</text>
</comment>
<dbReference type="RefSeq" id="WP_004156558.1">
    <property type="nucleotide sequence ID" value="NZ_AAWS01000028.1"/>
</dbReference>
<reference evidence="1 2" key="1">
    <citation type="submission" date="2007-01" db="EMBL/GenBank/DDBJ databases">
        <authorList>
            <person name="Haygood M."/>
            <person name="Podell S."/>
            <person name="Anderson C."/>
            <person name="Hopkinson B."/>
            <person name="Roe K."/>
            <person name="Barbeau K."/>
            <person name="Gaasterland T."/>
            <person name="Ferriera S."/>
            <person name="Johnson J."/>
            <person name="Kravitz S."/>
            <person name="Beeson K."/>
            <person name="Sutton G."/>
            <person name="Rogers Y.-H."/>
            <person name="Friedman R."/>
            <person name="Frazier M."/>
            <person name="Venter J.C."/>
        </authorList>
    </citation>
    <scope>NUCLEOTIDE SEQUENCE [LARGE SCALE GENOMIC DNA]</scope>
    <source>
        <strain evidence="1 2">ATCC 23134</strain>
    </source>
</reference>
<accession>A1ZRR7</accession>
<evidence type="ECO:0000313" key="2">
    <source>
        <dbReference type="Proteomes" id="UP000004095"/>
    </source>
</evidence>
<sequence length="77" mass="8917">MVNIKVEVDSYENAENLIKTLKQMTFVTAVEMEDEDDKNLKPMSATDFYKRINAANLAQKENRLFSQQQITTEVASW</sequence>
<proteinExistence type="predicted"/>
<dbReference type="Proteomes" id="UP000004095">
    <property type="component" value="Unassembled WGS sequence"/>
</dbReference>
<keyword evidence="2" id="KW-1185">Reference proteome</keyword>
<dbReference type="OrthoDB" id="990656at2"/>